<feature type="compositionally biased region" description="Basic and acidic residues" evidence="1">
    <location>
        <begin position="1"/>
        <end position="13"/>
    </location>
</feature>
<dbReference type="HOGENOM" id="CLU_2290574_0_0_5"/>
<dbReference type="AlphaFoldDB" id="A7IH92"/>
<feature type="region of interest" description="Disordered" evidence="1">
    <location>
        <begin position="1"/>
        <end position="31"/>
    </location>
</feature>
<evidence type="ECO:0000313" key="2">
    <source>
        <dbReference type="EMBL" id="ABS67385.1"/>
    </source>
</evidence>
<sequence>MVQFEAHHQRLSREAPASSQGRVSEAKASGFAERAVEGVRVLTLRRDVTWTDGVQTAAIDALLIGPDASFSVVSDADDPADAQADFAQFLPRLIDLVLQTR</sequence>
<name>A7IH92_XANP2</name>
<dbReference type="Proteomes" id="UP000002417">
    <property type="component" value="Chromosome"/>
</dbReference>
<keyword evidence="3" id="KW-1185">Reference proteome</keyword>
<dbReference type="KEGG" id="xau:Xaut_2141"/>
<evidence type="ECO:0000313" key="3">
    <source>
        <dbReference type="Proteomes" id="UP000002417"/>
    </source>
</evidence>
<accession>A7IH92</accession>
<gene>
    <name evidence="2" type="ordered locus">Xaut_2141</name>
</gene>
<reference evidence="2 3" key="1">
    <citation type="submission" date="2007-07" db="EMBL/GenBank/DDBJ databases">
        <title>Complete sequence of chromosome of Xanthobacter autotrophicus Py2.</title>
        <authorList>
            <consortium name="US DOE Joint Genome Institute"/>
            <person name="Copeland A."/>
            <person name="Lucas S."/>
            <person name="Lapidus A."/>
            <person name="Barry K."/>
            <person name="Glavina del Rio T."/>
            <person name="Hammon N."/>
            <person name="Israni S."/>
            <person name="Dalin E."/>
            <person name="Tice H."/>
            <person name="Pitluck S."/>
            <person name="Sims D."/>
            <person name="Brettin T."/>
            <person name="Bruce D."/>
            <person name="Detter J.C."/>
            <person name="Han C."/>
            <person name="Tapia R."/>
            <person name="Brainard J."/>
            <person name="Schmutz J."/>
            <person name="Larimer F."/>
            <person name="Land M."/>
            <person name="Hauser L."/>
            <person name="Kyrpides N."/>
            <person name="Kim E."/>
            <person name="Ensigns S.A."/>
            <person name="Richardson P."/>
        </authorList>
    </citation>
    <scope>NUCLEOTIDE SEQUENCE [LARGE SCALE GENOMIC DNA]</scope>
    <source>
        <strain evidence="3">ATCC BAA-1158 / Py2</strain>
    </source>
</reference>
<proteinExistence type="predicted"/>
<evidence type="ECO:0000256" key="1">
    <source>
        <dbReference type="SAM" id="MobiDB-lite"/>
    </source>
</evidence>
<dbReference type="EMBL" id="CP000781">
    <property type="protein sequence ID" value="ABS67385.1"/>
    <property type="molecule type" value="Genomic_DNA"/>
</dbReference>
<organism evidence="2 3">
    <name type="scientific">Xanthobacter autotrophicus (strain ATCC BAA-1158 / Py2)</name>
    <dbReference type="NCBI Taxonomy" id="78245"/>
    <lineage>
        <taxon>Bacteria</taxon>
        <taxon>Pseudomonadati</taxon>
        <taxon>Pseudomonadota</taxon>
        <taxon>Alphaproteobacteria</taxon>
        <taxon>Hyphomicrobiales</taxon>
        <taxon>Xanthobacteraceae</taxon>
        <taxon>Xanthobacter</taxon>
    </lineage>
</organism>
<dbReference type="STRING" id="78245.Xaut_2141"/>
<protein>
    <submittedName>
        <fullName evidence="2">Uncharacterized protein</fullName>
    </submittedName>
</protein>